<evidence type="ECO:0000256" key="4">
    <source>
        <dbReference type="ARBA" id="ARBA00022722"/>
    </source>
</evidence>
<dbReference type="PANTHER" id="PTHR10642:SF26">
    <property type="entry name" value="RIBONUCLEASE H1"/>
    <property type="match status" value="1"/>
</dbReference>
<evidence type="ECO:0000259" key="8">
    <source>
        <dbReference type="PROSITE" id="PS50879"/>
    </source>
</evidence>
<dbReference type="Gene3D" id="3.30.420.10">
    <property type="entry name" value="Ribonuclease H-like superfamily/Ribonuclease H"/>
    <property type="match status" value="1"/>
</dbReference>
<dbReference type="GO" id="GO:0046872">
    <property type="term" value="F:metal ion binding"/>
    <property type="evidence" value="ECO:0007669"/>
    <property type="project" value="UniProtKB-KW"/>
</dbReference>
<dbReference type="GO" id="GO:0003676">
    <property type="term" value="F:nucleic acid binding"/>
    <property type="evidence" value="ECO:0007669"/>
    <property type="project" value="InterPro"/>
</dbReference>
<keyword evidence="7" id="KW-0378">Hydrolase</keyword>
<evidence type="ECO:0000256" key="1">
    <source>
        <dbReference type="ARBA" id="ARBA00000077"/>
    </source>
</evidence>
<dbReference type="GO" id="GO:0043137">
    <property type="term" value="P:DNA replication, removal of RNA primer"/>
    <property type="evidence" value="ECO:0007669"/>
    <property type="project" value="TreeGrafter"/>
</dbReference>
<dbReference type="EMBL" id="BK015006">
    <property type="protein sequence ID" value="DAD86634.1"/>
    <property type="molecule type" value="Genomic_DNA"/>
</dbReference>
<proteinExistence type="inferred from homology"/>
<evidence type="ECO:0000256" key="2">
    <source>
        <dbReference type="ARBA" id="ARBA00005300"/>
    </source>
</evidence>
<dbReference type="GO" id="GO:0004523">
    <property type="term" value="F:RNA-DNA hybrid ribonuclease activity"/>
    <property type="evidence" value="ECO:0007669"/>
    <property type="project" value="UniProtKB-EC"/>
</dbReference>
<organism evidence="9">
    <name type="scientific">Myoviridae sp. ct3wi9</name>
    <dbReference type="NCBI Taxonomy" id="2826610"/>
    <lineage>
        <taxon>Viruses</taxon>
        <taxon>Duplodnaviria</taxon>
        <taxon>Heunggongvirae</taxon>
        <taxon>Uroviricota</taxon>
        <taxon>Caudoviricetes</taxon>
    </lineage>
</organism>
<evidence type="ECO:0000313" key="9">
    <source>
        <dbReference type="EMBL" id="DAD86634.1"/>
    </source>
</evidence>
<reference evidence="9" key="1">
    <citation type="journal article" date="2021" name="Proc. Natl. Acad. Sci. U.S.A.">
        <title>A Catalog of Tens of Thousands of Viruses from Human Metagenomes Reveals Hidden Associations with Chronic Diseases.</title>
        <authorList>
            <person name="Tisza M.J."/>
            <person name="Buck C.B."/>
        </authorList>
    </citation>
    <scope>NUCLEOTIDE SEQUENCE</scope>
    <source>
        <strain evidence="9">Ct3wi9</strain>
    </source>
</reference>
<comment type="similarity">
    <text evidence="2">Belongs to the RNase H family.</text>
</comment>
<protein>
    <recommendedName>
        <fullName evidence="3">ribonuclease H</fullName>
        <ecNumber evidence="3">3.1.26.4</ecNumber>
    </recommendedName>
</protein>
<evidence type="ECO:0000256" key="5">
    <source>
        <dbReference type="ARBA" id="ARBA00022723"/>
    </source>
</evidence>
<dbReference type="InterPro" id="IPR002156">
    <property type="entry name" value="RNaseH_domain"/>
</dbReference>
<dbReference type="PANTHER" id="PTHR10642">
    <property type="entry name" value="RIBONUCLEASE H1"/>
    <property type="match status" value="1"/>
</dbReference>
<evidence type="ECO:0000256" key="6">
    <source>
        <dbReference type="ARBA" id="ARBA00022759"/>
    </source>
</evidence>
<dbReference type="InterPro" id="IPR036397">
    <property type="entry name" value="RNaseH_sf"/>
</dbReference>
<name>A0A8S5MX53_9CAUD</name>
<comment type="catalytic activity">
    <reaction evidence="1">
        <text>Endonucleolytic cleavage to 5'-phosphomonoester.</text>
        <dbReference type="EC" id="3.1.26.4"/>
    </reaction>
</comment>
<dbReference type="InterPro" id="IPR050092">
    <property type="entry name" value="RNase_H"/>
</dbReference>
<dbReference type="Pfam" id="PF00075">
    <property type="entry name" value="RNase_H"/>
    <property type="match status" value="1"/>
</dbReference>
<dbReference type="PROSITE" id="PS50879">
    <property type="entry name" value="RNASE_H_1"/>
    <property type="match status" value="1"/>
</dbReference>
<keyword evidence="6" id="KW-0255">Endonuclease</keyword>
<dbReference type="EC" id="3.1.26.4" evidence="3"/>
<keyword evidence="5" id="KW-0479">Metal-binding</keyword>
<dbReference type="SUPFAM" id="SSF53098">
    <property type="entry name" value="Ribonuclease H-like"/>
    <property type="match status" value="1"/>
</dbReference>
<evidence type="ECO:0000256" key="7">
    <source>
        <dbReference type="ARBA" id="ARBA00022801"/>
    </source>
</evidence>
<evidence type="ECO:0000256" key="3">
    <source>
        <dbReference type="ARBA" id="ARBA00012180"/>
    </source>
</evidence>
<sequence length="508" mass="57825">MIMSTKKETKEIEQIAVSAVLYTDGSANPNPGYGGWGIHGYTYDASKPIELKAQKKNLITQYGYKDFKFVQRDNLSVYKKIDEFNGFGTAVPRITDNVTMELTALEKGMDFALKENFDKVTILTDSQVSINALTNWYNTWVSNGWVNSKGEPVKIKADIQRIYPKYEQLAAKADDFKLLFVKGHSGDYGNDLVDALANKGSTMKQYGKSHEELIYKSGIEKVKVDYHDLFSRNRWYFIGGQGGGQLNNIIDDYHWYYLGALGHGKSDEDFGMNQPDGFMSIVILKEPEPVIEKVQKAYNEICKHDYSFVVAGRLDNLLTPEIYQDIMTDKVELICEDKMEKTLLLPNRKILAKEYNPAHLSFSQMVKYDYPMKLLRNYLGTTETVKLTKTDITDELIEKQPGKKEGEVKYAVNSHVLKNNCLRTHVDYYNKAEKQMVKLPITLTLKTDLPDKPHLQKLIRNHGDKIKFTIVTHHLSDLAVGYALIADLGDDAKAIWVSSTMTSVILRK</sequence>
<feature type="domain" description="RNase H type-1" evidence="8">
    <location>
        <begin position="15"/>
        <end position="202"/>
    </location>
</feature>
<dbReference type="InterPro" id="IPR012337">
    <property type="entry name" value="RNaseH-like_sf"/>
</dbReference>
<accession>A0A8S5MX53</accession>
<keyword evidence="4" id="KW-0540">Nuclease</keyword>